<comment type="caution">
    <text evidence="2">The sequence shown here is derived from an EMBL/GenBank/DDBJ whole genome shotgun (WGS) entry which is preliminary data.</text>
</comment>
<dbReference type="AlphaFoldDB" id="A0A1Q9BSG9"/>
<keyword evidence="3" id="KW-1185">Reference proteome</keyword>
<reference evidence="2 3" key="1">
    <citation type="submission" date="2016-02" db="EMBL/GenBank/DDBJ databases">
        <title>Genome analysis of coral dinoflagellate symbionts highlights evolutionary adaptations to a symbiotic lifestyle.</title>
        <authorList>
            <person name="Aranda M."/>
            <person name="Li Y."/>
            <person name="Liew Y.J."/>
            <person name="Baumgarten S."/>
            <person name="Simakov O."/>
            <person name="Wilson M."/>
            <person name="Piel J."/>
            <person name="Ashoor H."/>
            <person name="Bougouffa S."/>
            <person name="Bajic V.B."/>
            <person name="Ryu T."/>
            <person name="Ravasi T."/>
            <person name="Bayer T."/>
            <person name="Micklem G."/>
            <person name="Kim H."/>
            <person name="Bhak J."/>
            <person name="Lajeunesse T.C."/>
            <person name="Voolstra C.R."/>
        </authorList>
    </citation>
    <scope>NUCLEOTIDE SEQUENCE [LARGE SCALE GENOMIC DNA]</scope>
    <source>
        <strain evidence="2 3">CCMP2467</strain>
    </source>
</reference>
<evidence type="ECO:0000256" key="1">
    <source>
        <dbReference type="SAM" id="MobiDB-lite"/>
    </source>
</evidence>
<gene>
    <name evidence="2" type="ORF">AK812_SmicGene47072</name>
</gene>
<feature type="region of interest" description="Disordered" evidence="1">
    <location>
        <begin position="1"/>
        <end position="23"/>
    </location>
</feature>
<dbReference type="Proteomes" id="UP000186817">
    <property type="component" value="Unassembled WGS sequence"/>
</dbReference>
<dbReference type="EMBL" id="LSRX01005080">
    <property type="protein sequence ID" value="OLP73633.1"/>
    <property type="molecule type" value="Genomic_DNA"/>
</dbReference>
<protein>
    <submittedName>
        <fullName evidence="2">Uncharacterized protein</fullName>
    </submittedName>
</protein>
<accession>A0A1Q9BSG9</accession>
<feature type="compositionally biased region" description="Acidic residues" evidence="1">
    <location>
        <begin position="72"/>
        <end position="90"/>
    </location>
</feature>
<feature type="compositionally biased region" description="Acidic residues" evidence="1">
    <location>
        <begin position="105"/>
        <end position="122"/>
    </location>
</feature>
<proteinExistence type="predicted"/>
<name>A0A1Q9BSG9_SYMMI</name>
<feature type="compositionally biased region" description="Acidic residues" evidence="1">
    <location>
        <begin position="8"/>
        <end position="17"/>
    </location>
</feature>
<sequence>MDTMETQVLDETEEDGDDHGMEAPTVMEDAEWEEYYAEDGSDFNWEKAHQEYVAKHGDMEEDYEQHEQEKDMEVDEWEENGKDEEDEEWAEGPAVEDKAGSWEAAGEDEADEEAPPEEVWEE</sequence>
<evidence type="ECO:0000313" key="2">
    <source>
        <dbReference type="EMBL" id="OLP73633.1"/>
    </source>
</evidence>
<evidence type="ECO:0000313" key="3">
    <source>
        <dbReference type="Proteomes" id="UP000186817"/>
    </source>
</evidence>
<feature type="region of interest" description="Disordered" evidence="1">
    <location>
        <begin position="60"/>
        <end position="122"/>
    </location>
</feature>
<organism evidence="2 3">
    <name type="scientific">Symbiodinium microadriaticum</name>
    <name type="common">Dinoflagellate</name>
    <name type="synonym">Zooxanthella microadriatica</name>
    <dbReference type="NCBI Taxonomy" id="2951"/>
    <lineage>
        <taxon>Eukaryota</taxon>
        <taxon>Sar</taxon>
        <taxon>Alveolata</taxon>
        <taxon>Dinophyceae</taxon>
        <taxon>Suessiales</taxon>
        <taxon>Symbiodiniaceae</taxon>
        <taxon>Symbiodinium</taxon>
    </lineage>
</organism>
<feature type="non-terminal residue" evidence="2">
    <location>
        <position position="122"/>
    </location>
</feature>